<keyword evidence="2" id="KW-1185">Reference proteome</keyword>
<dbReference type="Pfam" id="PF12669">
    <property type="entry name" value="FeoB_associated"/>
    <property type="match status" value="1"/>
</dbReference>
<protein>
    <submittedName>
        <fullName evidence="1">FeoB-associated Cys-rich membrane protein</fullName>
    </submittedName>
</protein>
<proteinExistence type="predicted"/>
<name>A0A371AXH5_9FIRM</name>
<dbReference type="RefSeq" id="WP_115481008.1">
    <property type="nucleotide sequence ID" value="NZ_QRCT01000013.1"/>
</dbReference>
<dbReference type="EMBL" id="QRCT01000013">
    <property type="protein sequence ID" value="RDU24264.1"/>
    <property type="molecule type" value="Genomic_DNA"/>
</dbReference>
<dbReference type="Proteomes" id="UP000255036">
    <property type="component" value="Unassembled WGS sequence"/>
</dbReference>
<dbReference type="AlphaFoldDB" id="A0A371AXH5"/>
<sequence length="48" mass="5162">MASLLIILAIGVYAGFVIKRQISNWKKGKYCGSNCDGCSGGCHKDLNK</sequence>
<evidence type="ECO:0000313" key="2">
    <source>
        <dbReference type="Proteomes" id="UP000255036"/>
    </source>
</evidence>
<accession>A0A371AXH5</accession>
<gene>
    <name evidence="1" type="ORF">DWV06_04625</name>
</gene>
<reference evidence="1 2" key="1">
    <citation type="submission" date="2018-07" db="EMBL/GenBank/DDBJ databases">
        <title>Anaerosacharophilus polymeroproducens gen. nov. sp. nov., an anaerobic bacterium isolated from salt field.</title>
        <authorList>
            <person name="Kim W."/>
            <person name="Yang S.-H."/>
            <person name="Oh J."/>
            <person name="Lee J.-H."/>
            <person name="Kwon K.K."/>
        </authorList>
    </citation>
    <scope>NUCLEOTIDE SEQUENCE [LARGE SCALE GENOMIC DNA]</scope>
    <source>
        <strain evidence="1 2">MCWD5</strain>
    </source>
</reference>
<organism evidence="1 2">
    <name type="scientific">Anaerosacchariphilus polymeriproducens</name>
    <dbReference type="NCBI Taxonomy" id="1812858"/>
    <lineage>
        <taxon>Bacteria</taxon>
        <taxon>Bacillati</taxon>
        <taxon>Bacillota</taxon>
        <taxon>Clostridia</taxon>
        <taxon>Lachnospirales</taxon>
        <taxon>Lachnospiraceae</taxon>
        <taxon>Anaerosacchariphilus</taxon>
    </lineage>
</organism>
<comment type="caution">
    <text evidence="1">The sequence shown here is derived from an EMBL/GenBank/DDBJ whole genome shotgun (WGS) entry which is preliminary data.</text>
</comment>
<evidence type="ECO:0000313" key="1">
    <source>
        <dbReference type="EMBL" id="RDU24264.1"/>
    </source>
</evidence>